<accession>A0A2P7QMC1</accession>
<keyword evidence="1" id="KW-0812">Transmembrane</keyword>
<evidence type="ECO:0000259" key="2">
    <source>
        <dbReference type="Pfam" id="PF04982"/>
    </source>
</evidence>
<feature type="transmembrane region" description="Helical" evidence="1">
    <location>
        <begin position="69"/>
        <end position="88"/>
    </location>
</feature>
<feature type="domain" description="HPP transmembrane region" evidence="2">
    <location>
        <begin position="12"/>
        <end position="166"/>
    </location>
</feature>
<keyword evidence="1" id="KW-1133">Transmembrane helix</keyword>
<evidence type="ECO:0000313" key="3">
    <source>
        <dbReference type="EMBL" id="PSJ39101.1"/>
    </source>
</evidence>
<dbReference type="Proteomes" id="UP000241167">
    <property type="component" value="Unassembled WGS sequence"/>
</dbReference>
<protein>
    <submittedName>
        <fullName evidence="3">HPP family protein</fullName>
    </submittedName>
</protein>
<dbReference type="AlphaFoldDB" id="A0A2P7QMC1"/>
<feature type="transmembrane region" description="Helical" evidence="1">
    <location>
        <begin position="43"/>
        <end position="62"/>
    </location>
</feature>
<dbReference type="PANTHER" id="PTHR33741:SF5">
    <property type="entry name" value="TRANSMEMBRANE PROTEIN DDB_G0269096-RELATED"/>
    <property type="match status" value="1"/>
</dbReference>
<gene>
    <name evidence="3" type="ORF">C7I55_15605</name>
</gene>
<evidence type="ECO:0000256" key="1">
    <source>
        <dbReference type="SAM" id="Phobius"/>
    </source>
</evidence>
<dbReference type="OrthoDB" id="9811720at2"/>
<proteinExistence type="predicted"/>
<name>A0A2P7QMC1_9SPHN</name>
<dbReference type="Pfam" id="PF04982">
    <property type="entry name" value="TM_HPP"/>
    <property type="match status" value="1"/>
</dbReference>
<evidence type="ECO:0000313" key="4">
    <source>
        <dbReference type="Proteomes" id="UP000241167"/>
    </source>
</evidence>
<dbReference type="PANTHER" id="PTHR33741">
    <property type="entry name" value="TRANSMEMBRANE PROTEIN DDB_G0269096-RELATED"/>
    <property type="match status" value="1"/>
</dbReference>
<keyword evidence="4" id="KW-1185">Reference proteome</keyword>
<sequence>MRLFVPLLAGARWSDRLTACLGALLGIAATAAASSLAPHPGSFPFLVAPMGASAVLLFAVPSSPMAQPWPIVGGSIVSALVGVTIARLIPDPQLALGLGVSLAILAMSALRCLHPPGGACAILPILAGGSPAATDYGFVLLPVGLNALLLVATGLLFHRFSGHSYPHRPVPVAGHTVIATANGILPEDVDRALEELGETFDVAREDLDLLFRVAEKHALDRAPGSGPRA</sequence>
<comment type="caution">
    <text evidence="3">The sequence shown here is derived from an EMBL/GenBank/DDBJ whole genome shotgun (WGS) entry which is preliminary data.</text>
</comment>
<feature type="transmembrane region" description="Helical" evidence="1">
    <location>
        <begin position="139"/>
        <end position="158"/>
    </location>
</feature>
<dbReference type="EMBL" id="PXYI01000005">
    <property type="protein sequence ID" value="PSJ39101.1"/>
    <property type="molecule type" value="Genomic_DNA"/>
</dbReference>
<reference evidence="3 4" key="1">
    <citation type="submission" date="2018-03" db="EMBL/GenBank/DDBJ databases">
        <title>The draft genome of Sphingosinicella sp. GL-C-18.</title>
        <authorList>
            <person name="Liu L."/>
            <person name="Li L."/>
            <person name="Liang L."/>
            <person name="Zhang X."/>
            <person name="Wang T."/>
        </authorList>
    </citation>
    <scope>NUCLEOTIDE SEQUENCE [LARGE SCALE GENOMIC DNA]</scope>
    <source>
        <strain evidence="3 4">GL-C-18</strain>
    </source>
</reference>
<organism evidence="3 4">
    <name type="scientific">Allosphingosinicella deserti</name>
    <dbReference type="NCBI Taxonomy" id="2116704"/>
    <lineage>
        <taxon>Bacteria</taxon>
        <taxon>Pseudomonadati</taxon>
        <taxon>Pseudomonadota</taxon>
        <taxon>Alphaproteobacteria</taxon>
        <taxon>Sphingomonadales</taxon>
        <taxon>Sphingomonadaceae</taxon>
        <taxon>Allosphingosinicella</taxon>
    </lineage>
</organism>
<dbReference type="InterPro" id="IPR007065">
    <property type="entry name" value="HPP"/>
</dbReference>
<keyword evidence="1" id="KW-0472">Membrane</keyword>
<dbReference type="InterPro" id="IPR058581">
    <property type="entry name" value="TM_HPP"/>
</dbReference>